<dbReference type="PANTHER" id="PTHR42756">
    <property type="entry name" value="TRANSCRIPTIONAL REGULATOR, MARR"/>
    <property type="match status" value="1"/>
</dbReference>
<dbReference type="SMART" id="SM00448">
    <property type="entry name" value="REC"/>
    <property type="match status" value="1"/>
</dbReference>
<dbReference type="Gene3D" id="1.10.10.10">
    <property type="entry name" value="Winged helix-like DNA-binding domain superfamily/Winged helix DNA-binding domain"/>
    <property type="match status" value="1"/>
</dbReference>
<name>A0A951QF23_9CYAN</name>
<keyword evidence="3" id="KW-0804">Transcription</keyword>
<dbReference type="InterPro" id="IPR036388">
    <property type="entry name" value="WH-like_DNA-bd_sf"/>
</dbReference>
<dbReference type="GO" id="GO:0003700">
    <property type="term" value="F:DNA-binding transcription factor activity"/>
    <property type="evidence" value="ECO:0007669"/>
    <property type="project" value="InterPro"/>
</dbReference>
<accession>A0A951QF23</accession>
<dbReference type="AlphaFoldDB" id="A0A951QF23"/>
<protein>
    <submittedName>
        <fullName evidence="8">MarR family transcriptional regulator</fullName>
    </submittedName>
</protein>
<reference evidence="8" key="2">
    <citation type="journal article" date="2022" name="Microbiol. Resour. Announc.">
        <title>Metagenome Sequencing to Explore Phylogenomics of Terrestrial Cyanobacteria.</title>
        <authorList>
            <person name="Ward R.D."/>
            <person name="Stajich J.E."/>
            <person name="Johansen J.R."/>
            <person name="Huntemann M."/>
            <person name="Clum A."/>
            <person name="Foster B."/>
            <person name="Foster B."/>
            <person name="Roux S."/>
            <person name="Palaniappan K."/>
            <person name="Varghese N."/>
            <person name="Mukherjee S."/>
            <person name="Reddy T.B.K."/>
            <person name="Daum C."/>
            <person name="Copeland A."/>
            <person name="Chen I.A."/>
            <person name="Ivanova N.N."/>
            <person name="Kyrpides N.C."/>
            <person name="Shapiro N."/>
            <person name="Eloe-Fadrosh E.A."/>
            <person name="Pietrasiak N."/>
        </authorList>
    </citation>
    <scope>NUCLEOTIDE SEQUENCE</scope>
    <source>
        <strain evidence="8">UHER 2000/2452</strain>
    </source>
</reference>
<sequence length="404" mass="45322">MSSSTQDVFSDAQNDKSIFTQESEEISFADETETSQPAKSWKILIVDDDIEVHKVTELALSDFTFEEKSLSFISAYSAQEAKHLIQAHADIAIIFLDVVMETETAGLQVIKYVREELGNLLVRIILRTGQPGQAPENVVVVNYGIDDYKTKTELTAQKLFITVITALRAFSTLMQMLEMSQALKLELIHYKQVETNLQSSEILQGKQNPKSLKAGLLERSLQVFQQDSQQFGQHEKIEVLGQLVTEITHGVVQEPNQSCAVYTMSIIARIARMVLRITDEHSAKLGISQSKLAVLLYLSSESEPGASPSSIAKHCGVSRAAMTGLLDGLEQDGYVERDDHPSDRRALRIKMTQKGQQFLDWIAPQDQYWMSEVMDSLDEAERRKLIDLVVRVIKLFDKTVAPDP</sequence>
<dbReference type="SUPFAM" id="SSF46785">
    <property type="entry name" value="Winged helix' DNA-binding domain"/>
    <property type="match status" value="1"/>
</dbReference>
<dbReference type="PANTHER" id="PTHR42756:SF1">
    <property type="entry name" value="TRANSCRIPTIONAL REPRESSOR OF EMRAB OPERON"/>
    <property type="match status" value="1"/>
</dbReference>
<feature type="region of interest" description="Disordered" evidence="5">
    <location>
        <begin position="1"/>
        <end position="20"/>
    </location>
</feature>
<evidence type="ECO:0000256" key="5">
    <source>
        <dbReference type="SAM" id="MobiDB-lite"/>
    </source>
</evidence>
<evidence type="ECO:0000256" key="1">
    <source>
        <dbReference type="ARBA" id="ARBA00023015"/>
    </source>
</evidence>
<dbReference type="InterPro" id="IPR000835">
    <property type="entry name" value="HTH_MarR-typ"/>
</dbReference>
<organism evidence="8 9">
    <name type="scientific">Drouetiella hepatica Uher 2000/2452</name>
    <dbReference type="NCBI Taxonomy" id="904376"/>
    <lineage>
        <taxon>Bacteria</taxon>
        <taxon>Bacillati</taxon>
        <taxon>Cyanobacteriota</taxon>
        <taxon>Cyanophyceae</taxon>
        <taxon>Oculatellales</taxon>
        <taxon>Oculatellaceae</taxon>
        <taxon>Drouetiella</taxon>
    </lineage>
</organism>
<dbReference type="PRINTS" id="PR00598">
    <property type="entry name" value="HTHMARR"/>
</dbReference>
<dbReference type="InterPro" id="IPR001789">
    <property type="entry name" value="Sig_transdc_resp-reg_receiver"/>
</dbReference>
<evidence type="ECO:0000256" key="2">
    <source>
        <dbReference type="ARBA" id="ARBA00023125"/>
    </source>
</evidence>
<dbReference type="InterPro" id="IPR011006">
    <property type="entry name" value="CheY-like_superfamily"/>
</dbReference>
<keyword evidence="1" id="KW-0805">Transcription regulation</keyword>
<keyword evidence="4" id="KW-0597">Phosphoprotein</keyword>
<feature type="domain" description="Response regulatory" evidence="6">
    <location>
        <begin position="42"/>
        <end position="166"/>
    </location>
</feature>
<dbReference type="EMBL" id="JAHHHD010000039">
    <property type="protein sequence ID" value="MBW4661543.1"/>
    <property type="molecule type" value="Genomic_DNA"/>
</dbReference>
<dbReference type="InterPro" id="IPR036390">
    <property type="entry name" value="WH_DNA-bd_sf"/>
</dbReference>
<dbReference type="GO" id="GO:0003677">
    <property type="term" value="F:DNA binding"/>
    <property type="evidence" value="ECO:0007669"/>
    <property type="project" value="UniProtKB-KW"/>
</dbReference>
<feature type="modified residue" description="4-aspartylphosphate" evidence="4">
    <location>
        <position position="97"/>
    </location>
</feature>
<gene>
    <name evidence="8" type="ORF">KME15_22970</name>
</gene>
<keyword evidence="2" id="KW-0238">DNA-binding</keyword>
<dbReference type="PROSITE" id="PS50110">
    <property type="entry name" value="RESPONSE_REGULATORY"/>
    <property type="match status" value="1"/>
</dbReference>
<dbReference type="Gene3D" id="3.40.50.2300">
    <property type="match status" value="1"/>
</dbReference>
<evidence type="ECO:0000259" key="6">
    <source>
        <dbReference type="PROSITE" id="PS50110"/>
    </source>
</evidence>
<dbReference type="Pfam" id="PF01047">
    <property type="entry name" value="MarR"/>
    <property type="match status" value="1"/>
</dbReference>
<dbReference type="SUPFAM" id="SSF52172">
    <property type="entry name" value="CheY-like"/>
    <property type="match status" value="1"/>
</dbReference>
<feature type="domain" description="HTH marR-type" evidence="7">
    <location>
        <begin position="260"/>
        <end position="394"/>
    </location>
</feature>
<proteinExistence type="predicted"/>
<dbReference type="PROSITE" id="PS50995">
    <property type="entry name" value="HTH_MARR_2"/>
    <property type="match status" value="1"/>
</dbReference>
<dbReference type="PROSITE" id="PS01117">
    <property type="entry name" value="HTH_MARR_1"/>
    <property type="match status" value="1"/>
</dbReference>
<dbReference type="SMART" id="SM00347">
    <property type="entry name" value="HTH_MARR"/>
    <property type="match status" value="1"/>
</dbReference>
<evidence type="ECO:0000256" key="4">
    <source>
        <dbReference type="PROSITE-ProRule" id="PRU00169"/>
    </source>
</evidence>
<comment type="caution">
    <text evidence="8">The sequence shown here is derived from an EMBL/GenBank/DDBJ whole genome shotgun (WGS) entry which is preliminary data.</text>
</comment>
<evidence type="ECO:0000313" key="8">
    <source>
        <dbReference type="EMBL" id="MBW4661543.1"/>
    </source>
</evidence>
<dbReference type="GO" id="GO:0000160">
    <property type="term" value="P:phosphorelay signal transduction system"/>
    <property type="evidence" value="ECO:0007669"/>
    <property type="project" value="InterPro"/>
</dbReference>
<evidence type="ECO:0000256" key="3">
    <source>
        <dbReference type="ARBA" id="ARBA00023163"/>
    </source>
</evidence>
<dbReference type="InterPro" id="IPR023187">
    <property type="entry name" value="Tscrpt_reg_MarR-type_CS"/>
</dbReference>
<reference evidence="8" key="1">
    <citation type="submission" date="2021-05" db="EMBL/GenBank/DDBJ databases">
        <authorList>
            <person name="Pietrasiak N."/>
            <person name="Ward R."/>
            <person name="Stajich J.E."/>
            <person name="Kurbessoian T."/>
        </authorList>
    </citation>
    <scope>NUCLEOTIDE SEQUENCE</scope>
    <source>
        <strain evidence="8">UHER 2000/2452</strain>
    </source>
</reference>
<dbReference type="Proteomes" id="UP000757435">
    <property type="component" value="Unassembled WGS sequence"/>
</dbReference>
<evidence type="ECO:0000259" key="7">
    <source>
        <dbReference type="PROSITE" id="PS50995"/>
    </source>
</evidence>
<evidence type="ECO:0000313" key="9">
    <source>
        <dbReference type="Proteomes" id="UP000757435"/>
    </source>
</evidence>